<evidence type="ECO:0008006" key="2">
    <source>
        <dbReference type="Google" id="ProtNLM"/>
    </source>
</evidence>
<evidence type="ECO:0000313" key="1">
    <source>
        <dbReference type="EMBL" id="OIQ64459.1"/>
    </source>
</evidence>
<sequence length="110" mass="12261">MQVFPVNNEAFNNSLAACEGLLTGGGFEGPAEALFLQKKVMMIPMKGQYEQQCNALAASKLGVPVIYDIDDQFVYHINNWISSENKITVNFPDETAQIIADMIKRYAKNK</sequence>
<accession>A0A1J5PGR9</accession>
<name>A0A1J5PGR9_9ZZZZ</name>
<reference evidence="1" key="1">
    <citation type="submission" date="2016-10" db="EMBL/GenBank/DDBJ databases">
        <title>Sequence of Gallionella enrichment culture.</title>
        <authorList>
            <person name="Poehlein A."/>
            <person name="Muehling M."/>
            <person name="Daniel R."/>
        </authorList>
    </citation>
    <scope>NUCLEOTIDE SEQUENCE</scope>
</reference>
<organism evidence="1">
    <name type="scientific">mine drainage metagenome</name>
    <dbReference type="NCBI Taxonomy" id="410659"/>
    <lineage>
        <taxon>unclassified sequences</taxon>
        <taxon>metagenomes</taxon>
        <taxon>ecological metagenomes</taxon>
    </lineage>
</organism>
<dbReference type="Pfam" id="PF13528">
    <property type="entry name" value="Glyco_trans_1_3"/>
    <property type="match status" value="1"/>
</dbReference>
<dbReference type="EMBL" id="MLJW01008096">
    <property type="protein sequence ID" value="OIQ64459.1"/>
    <property type="molecule type" value="Genomic_DNA"/>
</dbReference>
<comment type="caution">
    <text evidence="1">The sequence shown here is derived from an EMBL/GenBank/DDBJ whole genome shotgun (WGS) entry which is preliminary data.</text>
</comment>
<proteinExistence type="predicted"/>
<dbReference type="AlphaFoldDB" id="A0A1J5PGR9"/>
<protein>
    <recommendedName>
        <fullName evidence="2">Glycosyl transferase family 28 C-terminal domain-containing protein</fullName>
    </recommendedName>
</protein>
<gene>
    <name evidence="1" type="ORF">GALL_539900</name>
</gene>